<keyword evidence="1" id="KW-0812">Transmembrane</keyword>
<keyword evidence="1" id="KW-1133">Transmembrane helix</keyword>
<name>A0A828YZU3_9LEPT</name>
<accession>A0A828YZU3</accession>
<sequence length="221" mass="25980">MPQGVSSHIFDSMIPKSLLSKILVPIFPIAIITGNLYLFNTTKNKIEAFTIQPPFLSFDFTNSYLSNKDSRIGHLLDRNPYTTWTKLRHSNREEDFFLELRQTHHLKENKPEISKWKTLHVVGCKQTLEKLKLGLILRESIDMDKELRMPKDRILGERVLNFSESKHFKIPLESYYRPEASLEFPQKMFIWTVNGTWITKGQSYPNEKKGFCLEDIWLSED</sequence>
<protein>
    <submittedName>
        <fullName evidence="2">Uncharacterized protein</fullName>
    </submittedName>
</protein>
<dbReference type="Proteomes" id="UP000001338">
    <property type="component" value="Unassembled WGS sequence"/>
</dbReference>
<comment type="caution">
    <text evidence="2">The sequence shown here is derived from an EMBL/GenBank/DDBJ whole genome shotgun (WGS) entry which is preliminary data.</text>
</comment>
<dbReference type="EMBL" id="AFLV02000058">
    <property type="protein sequence ID" value="EKR63607.1"/>
    <property type="molecule type" value="Genomic_DNA"/>
</dbReference>
<feature type="transmembrane region" description="Helical" evidence="1">
    <location>
        <begin position="22"/>
        <end position="39"/>
    </location>
</feature>
<reference evidence="2 3" key="1">
    <citation type="submission" date="2012-10" db="EMBL/GenBank/DDBJ databases">
        <authorList>
            <person name="Harkins D.M."/>
            <person name="Durkin A.S."/>
            <person name="Brinkac L.M."/>
            <person name="Haft D.H."/>
            <person name="Selengut J.D."/>
            <person name="Sanka R."/>
            <person name="DePew J."/>
            <person name="Purushe J."/>
            <person name="Whelen A.C."/>
            <person name="Vinetz J.M."/>
            <person name="Sutton G.G."/>
            <person name="Nierman W.C."/>
            <person name="Fouts D.E."/>
        </authorList>
    </citation>
    <scope>NUCLEOTIDE SEQUENCE [LARGE SCALE GENOMIC DNA]</scope>
    <source>
        <strain evidence="2 3">2006001853</strain>
    </source>
</reference>
<organism evidence="2 3">
    <name type="scientific">Leptospira weilii str. 2006001853</name>
    <dbReference type="NCBI Taxonomy" id="1001589"/>
    <lineage>
        <taxon>Bacteria</taxon>
        <taxon>Pseudomonadati</taxon>
        <taxon>Spirochaetota</taxon>
        <taxon>Spirochaetia</taxon>
        <taxon>Leptospirales</taxon>
        <taxon>Leptospiraceae</taxon>
        <taxon>Leptospira</taxon>
    </lineage>
</organism>
<proteinExistence type="predicted"/>
<gene>
    <name evidence="2" type="ORF">LEP1GSC036_4356</name>
</gene>
<evidence type="ECO:0000313" key="3">
    <source>
        <dbReference type="Proteomes" id="UP000001338"/>
    </source>
</evidence>
<evidence type="ECO:0000313" key="2">
    <source>
        <dbReference type="EMBL" id="EKR63607.1"/>
    </source>
</evidence>
<dbReference type="AlphaFoldDB" id="A0A828YZU3"/>
<keyword evidence="1" id="KW-0472">Membrane</keyword>
<evidence type="ECO:0000256" key="1">
    <source>
        <dbReference type="SAM" id="Phobius"/>
    </source>
</evidence>